<keyword evidence="7 10" id="KW-0411">Iron-sulfur</keyword>
<dbReference type="PROSITE" id="PS00643">
    <property type="entry name" value="COMPLEX1_75K_3"/>
    <property type="match status" value="1"/>
</dbReference>
<dbReference type="CDD" id="cd00207">
    <property type="entry name" value="fer2"/>
    <property type="match status" value="1"/>
</dbReference>
<dbReference type="Gene3D" id="3.30.70.20">
    <property type="match status" value="1"/>
</dbReference>
<comment type="cofactor">
    <cofactor evidence="1 10">
        <name>[4Fe-4S] cluster</name>
        <dbReference type="ChEBI" id="CHEBI:49883"/>
    </cofactor>
</comment>
<dbReference type="InterPro" id="IPR050123">
    <property type="entry name" value="Prok_molybdopt-oxidoreductase"/>
</dbReference>
<keyword evidence="8 10" id="KW-0520">NAD</keyword>
<dbReference type="RefSeq" id="WP_004179126.1">
    <property type="nucleotide sequence ID" value="NZ_CP021106.3"/>
</dbReference>
<dbReference type="InterPro" id="IPR001041">
    <property type="entry name" value="2Fe-2S_ferredoxin-type"/>
</dbReference>
<dbReference type="Pfam" id="PF22151">
    <property type="entry name" value="Fer4_NDSU1"/>
    <property type="match status" value="1"/>
</dbReference>
<dbReference type="CDD" id="cd02772">
    <property type="entry name" value="MopB_NDH-1_NuoG2"/>
    <property type="match status" value="1"/>
</dbReference>
<keyword evidence="10" id="KW-0874">Quinone</keyword>
<feature type="domain" description="4Fe-4S Mo/W bis-MGD-type" evidence="12">
    <location>
        <begin position="215"/>
        <end position="271"/>
    </location>
</feature>
<dbReference type="GO" id="GO:0051537">
    <property type="term" value="F:2 iron, 2 sulfur cluster binding"/>
    <property type="evidence" value="ECO:0007669"/>
    <property type="project" value="UniProtKB-UniRule"/>
</dbReference>
<organism evidence="14 15">
    <name type="scientific">Nitrosospira lacus</name>
    <dbReference type="NCBI Taxonomy" id="1288494"/>
    <lineage>
        <taxon>Bacteria</taxon>
        <taxon>Pseudomonadati</taxon>
        <taxon>Pseudomonadota</taxon>
        <taxon>Betaproteobacteria</taxon>
        <taxon>Nitrosomonadales</taxon>
        <taxon>Nitrosomonadaceae</taxon>
        <taxon>Nitrosospira</taxon>
    </lineage>
</organism>
<dbReference type="EC" id="7.1.1.-" evidence="10"/>
<comment type="catalytic activity">
    <reaction evidence="9 10">
        <text>a quinone + NADH + 5 H(+)(in) = a quinol + NAD(+) + 4 H(+)(out)</text>
        <dbReference type="Rhea" id="RHEA:57888"/>
        <dbReference type="ChEBI" id="CHEBI:15378"/>
        <dbReference type="ChEBI" id="CHEBI:24646"/>
        <dbReference type="ChEBI" id="CHEBI:57540"/>
        <dbReference type="ChEBI" id="CHEBI:57945"/>
        <dbReference type="ChEBI" id="CHEBI:132124"/>
    </reaction>
</comment>
<gene>
    <name evidence="14" type="ORF">EBAPG3_012480</name>
</gene>
<protein>
    <recommendedName>
        <fullName evidence="10">NADH-quinone oxidoreductase</fullName>
        <ecNumber evidence="10">7.1.1.-</ecNumber>
    </recommendedName>
</protein>
<sequence length="811" mass="87158">MINFEIDGKQVSVPKNGTVMDGANQLGIYIPHFCYHKKLSIAANCRMCLVQVEKAPKPLPACATPAMEGMKVFTHSGQAVTAQKGVMEFLLINHPLDCPICDQGGECQLQDLAVGYGASASRYTEAKRVVANKNLGPLISTDMTRCIHCTRCVRFGQEIAGIMELGMAGRGEHAEILSFVGSTVDSELSGNMIDLCPVGALVSKPFRYSARTWELSRRKSVSPHCGLGSNLVVQVKQNRVMRVLPRENEEVNECWLSDKDRFSYEGLNSDERLSTPMIKRNGEWQECDWQAALEFVANGLRTVKEKHGASSIGALASPHSTLEELYLLQKLMRGLGSGNVDHRLRQSDFRSDQHLQGAPWLGMNVAAISRLKSALVIGSTLRKDHPLIAQRLRQAVKQGAQLNLVNPVDDDLLTKVANRAIVAPAAMAAMLAQILKAATELKQVEIPDGAKTVSGSISVTDAARAMAASLIDNKPAAIFLGNMAQHHPQYADIHGLAQHIAHIVEAEFGVLGEAANSVGAYIAGAIPDHGGLSAAAGDSGRPGQGNMNASQMLGTGAAKPVSQPCRAYVLMNLEPELDSYNPHQTMKALDAAELVVVMSAYKNRAVLEGGYADVLLPIAPFTETSGTFINTEGRAQSFNGVVAPLADTRPAWKVLRVLGTMLELDGFAYDTPEQVRAEILPAGGDISARLNNNLRNFAVGDTGLMNEPKSGGIQRIGEVPIHQADPIVRRADSLQRTRDAAAPLAWMPGDLMDALGINPGDNIRLKQGEGEAQLPAARDDKLPSNCVRVACAHPLTAALGEMFGEIVVERL</sequence>
<keyword evidence="5 10" id="KW-1278">Translocase</keyword>
<dbReference type="PROSITE" id="PS51085">
    <property type="entry name" value="2FE2S_FER_2"/>
    <property type="match status" value="1"/>
</dbReference>
<dbReference type="NCBIfam" id="TIGR01973">
    <property type="entry name" value="NuoG"/>
    <property type="match status" value="1"/>
</dbReference>
<dbReference type="GO" id="GO:0016020">
    <property type="term" value="C:membrane"/>
    <property type="evidence" value="ECO:0007669"/>
    <property type="project" value="InterPro"/>
</dbReference>
<dbReference type="Pfam" id="PF00384">
    <property type="entry name" value="Molybdopterin"/>
    <property type="match status" value="1"/>
</dbReference>
<evidence type="ECO:0000256" key="5">
    <source>
        <dbReference type="ARBA" id="ARBA00022967"/>
    </source>
</evidence>
<name>A0A1W6SRS1_9PROT</name>
<comment type="function">
    <text evidence="10">NDH-1 shuttles electrons from NADH, via FMN and iron-sulfur (Fe-S) centers, to quinones in the respiratory chain. Couples the redox reaction to proton translocation (for every two electrons transferred, four hydrogen ions are translocated across the cytoplasmic membrane), and thus conserves the redox energy in a proton gradient.</text>
</comment>
<keyword evidence="15" id="KW-1185">Reference proteome</keyword>
<dbReference type="OrthoDB" id="9810782at2"/>
<dbReference type="Gene3D" id="2.20.25.90">
    <property type="entry name" value="ADC-like domains"/>
    <property type="match status" value="1"/>
</dbReference>
<accession>A0A1W6SRS1</accession>
<evidence type="ECO:0000256" key="10">
    <source>
        <dbReference type="RuleBase" id="RU003525"/>
    </source>
</evidence>
<dbReference type="PROSITE" id="PS00642">
    <property type="entry name" value="COMPLEX1_75K_2"/>
    <property type="match status" value="1"/>
</dbReference>
<evidence type="ECO:0000313" key="15">
    <source>
        <dbReference type="Proteomes" id="UP000012179"/>
    </source>
</evidence>
<dbReference type="FunFam" id="3.30.70.20:FF:000002">
    <property type="entry name" value="NADH-ubiquinone oxidoreductase 75 kDa subunit"/>
    <property type="match status" value="1"/>
</dbReference>
<dbReference type="SUPFAM" id="SSF54862">
    <property type="entry name" value="4Fe-4S ferredoxins"/>
    <property type="match status" value="1"/>
</dbReference>
<dbReference type="InterPro" id="IPR054351">
    <property type="entry name" value="NADH_UbQ_OxRdtase_ferredoxin"/>
</dbReference>
<dbReference type="AlphaFoldDB" id="A0A1W6SRS1"/>
<dbReference type="GO" id="GO:0051539">
    <property type="term" value="F:4 iron, 4 sulfur cluster binding"/>
    <property type="evidence" value="ECO:0007669"/>
    <property type="project" value="UniProtKB-KW"/>
</dbReference>
<dbReference type="Proteomes" id="UP000012179">
    <property type="component" value="Chromosome"/>
</dbReference>
<evidence type="ECO:0000256" key="8">
    <source>
        <dbReference type="ARBA" id="ARBA00023027"/>
    </source>
</evidence>
<evidence type="ECO:0000256" key="7">
    <source>
        <dbReference type="ARBA" id="ARBA00023014"/>
    </source>
</evidence>
<evidence type="ECO:0000256" key="4">
    <source>
        <dbReference type="ARBA" id="ARBA00022723"/>
    </source>
</evidence>
<dbReference type="InterPro" id="IPR000283">
    <property type="entry name" value="NADH_UbQ_OxRdtase_75kDa_su_CS"/>
</dbReference>
<keyword evidence="10" id="KW-0001">2Fe-2S</keyword>
<dbReference type="InterPro" id="IPR019574">
    <property type="entry name" value="NADH_UbQ_OxRdtase_Gsu_4Fe4S-bd"/>
</dbReference>
<evidence type="ECO:0000259" key="11">
    <source>
        <dbReference type="PROSITE" id="PS51085"/>
    </source>
</evidence>
<dbReference type="FunFam" id="3.10.20.740:FF:000001">
    <property type="entry name" value="NADH-quinone oxidoreductase subunit G"/>
    <property type="match status" value="1"/>
</dbReference>
<dbReference type="PROSITE" id="PS51669">
    <property type="entry name" value="4FE4S_MOW_BIS_MGD"/>
    <property type="match status" value="1"/>
</dbReference>
<comment type="similarity">
    <text evidence="2 10">Belongs to the complex I 75 kDa subunit family.</text>
</comment>
<dbReference type="GO" id="GO:0046872">
    <property type="term" value="F:metal ion binding"/>
    <property type="evidence" value="ECO:0007669"/>
    <property type="project" value="UniProtKB-UniRule"/>
</dbReference>
<feature type="domain" description="4Fe-4S His(Cys)3-ligated-type" evidence="13">
    <location>
        <begin position="78"/>
        <end position="117"/>
    </location>
</feature>
<dbReference type="Gene3D" id="3.10.20.740">
    <property type="match status" value="1"/>
</dbReference>
<dbReference type="KEGG" id="nlc:EBAPG3_012480"/>
<evidence type="ECO:0000256" key="3">
    <source>
        <dbReference type="ARBA" id="ARBA00022485"/>
    </source>
</evidence>
<dbReference type="EMBL" id="CP021106">
    <property type="protein sequence ID" value="ARO88520.1"/>
    <property type="molecule type" value="Genomic_DNA"/>
</dbReference>
<comment type="cofactor">
    <cofactor evidence="10">
        <name>[2Fe-2S] cluster</name>
        <dbReference type="ChEBI" id="CHEBI:190135"/>
    </cofactor>
    <text evidence="10">Binds 1 [2Fe-2S] cluster per subunit.</text>
</comment>
<dbReference type="SUPFAM" id="SSF53706">
    <property type="entry name" value="Formate dehydrogenase/DMSO reductase, domains 1-3"/>
    <property type="match status" value="1"/>
</dbReference>
<dbReference type="GO" id="GO:0008137">
    <property type="term" value="F:NADH dehydrogenase (ubiquinone) activity"/>
    <property type="evidence" value="ECO:0007669"/>
    <property type="project" value="UniProtKB-UniRule"/>
</dbReference>
<dbReference type="Pfam" id="PF10588">
    <property type="entry name" value="NADH-G_4Fe-4S_3"/>
    <property type="match status" value="1"/>
</dbReference>
<dbReference type="eggNOG" id="COG1034">
    <property type="taxonomic scope" value="Bacteria"/>
</dbReference>
<dbReference type="InterPro" id="IPR006656">
    <property type="entry name" value="Mopterin_OxRdtase"/>
</dbReference>
<dbReference type="PROSITE" id="PS51839">
    <property type="entry name" value="4FE4S_HC3"/>
    <property type="match status" value="1"/>
</dbReference>
<dbReference type="SUPFAM" id="SSF54292">
    <property type="entry name" value="2Fe-2S ferredoxin-like"/>
    <property type="match status" value="1"/>
</dbReference>
<evidence type="ECO:0000259" key="13">
    <source>
        <dbReference type="PROSITE" id="PS51839"/>
    </source>
</evidence>
<dbReference type="FunFam" id="3.30.200.210:FF:000002">
    <property type="entry name" value="NADH-ubiquinone oxidoreductase 75 kDa subunit"/>
    <property type="match status" value="1"/>
</dbReference>
<dbReference type="GO" id="GO:0042773">
    <property type="term" value="P:ATP synthesis coupled electron transport"/>
    <property type="evidence" value="ECO:0007669"/>
    <property type="project" value="InterPro"/>
</dbReference>
<dbReference type="Gene3D" id="3.40.50.740">
    <property type="match status" value="2"/>
</dbReference>
<dbReference type="InterPro" id="IPR036010">
    <property type="entry name" value="2Fe-2S_ferredoxin-like_sf"/>
</dbReference>
<dbReference type="InterPro" id="IPR010228">
    <property type="entry name" value="NADH_UbQ_OxRdtase_Gsu"/>
</dbReference>
<evidence type="ECO:0000256" key="1">
    <source>
        <dbReference type="ARBA" id="ARBA00001966"/>
    </source>
</evidence>
<evidence type="ECO:0000256" key="9">
    <source>
        <dbReference type="ARBA" id="ARBA00047712"/>
    </source>
</evidence>
<evidence type="ECO:0000256" key="6">
    <source>
        <dbReference type="ARBA" id="ARBA00023004"/>
    </source>
</evidence>
<feature type="domain" description="2Fe-2S ferredoxin-type" evidence="11">
    <location>
        <begin position="1"/>
        <end position="78"/>
    </location>
</feature>
<dbReference type="GO" id="GO:0016651">
    <property type="term" value="F:oxidoreductase activity, acting on NAD(P)H"/>
    <property type="evidence" value="ECO:0007669"/>
    <property type="project" value="InterPro"/>
</dbReference>
<dbReference type="PROSITE" id="PS00641">
    <property type="entry name" value="COMPLEX1_75K_1"/>
    <property type="match status" value="1"/>
</dbReference>
<keyword evidence="3 10" id="KW-0004">4Fe-4S</keyword>
<dbReference type="SMART" id="SM00929">
    <property type="entry name" value="NADH-G_4Fe-4S_3"/>
    <property type="match status" value="1"/>
</dbReference>
<keyword evidence="4 10" id="KW-0479">Metal-binding</keyword>
<evidence type="ECO:0000313" key="14">
    <source>
        <dbReference type="EMBL" id="ARO88520.1"/>
    </source>
</evidence>
<dbReference type="PANTHER" id="PTHR43105">
    <property type="entry name" value="RESPIRATORY NITRATE REDUCTASE"/>
    <property type="match status" value="1"/>
</dbReference>
<keyword evidence="6 10" id="KW-0408">Iron</keyword>
<evidence type="ECO:0000259" key="12">
    <source>
        <dbReference type="PROSITE" id="PS51669"/>
    </source>
</evidence>
<dbReference type="GO" id="GO:0048038">
    <property type="term" value="F:quinone binding"/>
    <property type="evidence" value="ECO:0007669"/>
    <property type="project" value="UniProtKB-UniRule"/>
</dbReference>
<reference evidence="14 15" key="1">
    <citation type="journal article" date="2015" name="Int. J. Syst. Evol. Microbiol.">
        <title>Nitrosospira lacus sp. nov., a psychrotolerant, ammonia-oxidizing bacterium from sandy lake sediment.</title>
        <authorList>
            <person name="Urakawa H."/>
            <person name="Garcia J.C."/>
            <person name="Nielsen J.L."/>
            <person name="Le V.Q."/>
            <person name="Kozlowski J.A."/>
            <person name="Stein L.Y."/>
            <person name="Lim C.K."/>
            <person name="Pommerening-Roser A."/>
            <person name="Martens-Habbena W."/>
            <person name="Stahl D.A."/>
            <person name="Klotz M.G."/>
        </authorList>
    </citation>
    <scope>NUCLEOTIDE SEQUENCE [LARGE SCALE GENOMIC DNA]</scope>
    <source>
        <strain evidence="14 15">APG3</strain>
    </source>
</reference>
<proteinExistence type="inferred from homology"/>
<dbReference type="InterPro" id="IPR006963">
    <property type="entry name" value="Mopterin_OxRdtase_4Fe-4S_dom"/>
</dbReference>
<dbReference type="PANTHER" id="PTHR43105:SF13">
    <property type="entry name" value="NADH-UBIQUINONE OXIDOREDUCTASE 75 KDA SUBUNIT, MITOCHONDRIAL"/>
    <property type="match status" value="1"/>
</dbReference>
<evidence type="ECO:0000256" key="2">
    <source>
        <dbReference type="ARBA" id="ARBA00005404"/>
    </source>
</evidence>
<dbReference type="Pfam" id="PF22117">
    <property type="entry name" value="Fer4_Nqo3"/>
    <property type="match status" value="1"/>
</dbReference>
<dbReference type="Pfam" id="PF13510">
    <property type="entry name" value="Fer2_4"/>
    <property type="match status" value="1"/>
</dbReference>